<feature type="compositionally biased region" description="Low complexity" evidence="1">
    <location>
        <begin position="20"/>
        <end position="30"/>
    </location>
</feature>
<feature type="compositionally biased region" description="Polar residues" evidence="1">
    <location>
        <begin position="63"/>
        <end position="76"/>
    </location>
</feature>
<reference evidence="3 4" key="1">
    <citation type="submission" date="2017-11" db="EMBL/GenBank/DDBJ databases">
        <title>De-novo sequencing of pomegranate (Punica granatum L.) genome.</title>
        <authorList>
            <person name="Akparov Z."/>
            <person name="Amiraslanov A."/>
            <person name="Hajiyeva S."/>
            <person name="Abbasov M."/>
            <person name="Kaur K."/>
            <person name="Hamwieh A."/>
            <person name="Solovyev V."/>
            <person name="Salamov A."/>
            <person name="Braich B."/>
            <person name="Kosarev P."/>
            <person name="Mahmoud A."/>
            <person name="Hajiyev E."/>
            <person name="Babayeva S."/>
            <person name="Izzatullayeva V."/>
            <person name="Mammadov A."/>
            <person name="Mammadov A."/>
            <person name="Sharifova S."/>
            <person name="Ojaghi J."/>
            <person name="Eynullazada K."/>
            <person name="Bayramov B."/>
            <person name="Abdulazimova A."/>
            <person name="Shahmuradov I."/>
        </authorList>
    </citation>
    <scope>NUCLEOTIDE SEQUENCE [LARGE SCALE GENOMIC DNA]</scope>
    <source>
        <strain evidence="4">cv. AG2017</strain>
        <tissue evidence="3">Leaf</tissue>
    </source>
</reference>
<feature type="compositionally biased region" description="Pro residues" evidence="1">
    <location>
        <begin position="51"/>
        <end position="60"/>
    </location>
</feature>
<feature type="region of interest" description="Disordered" evidence="1">
    <location>
        <begin position="103"/>
        <end position="135"/>
    </location>
</feature>
<dbReference type="STRING" id="22663.A0A2I0HXC0"/>
<feature type="domain" description="Reverse transcriptase Ty1/copia-type" evidence="2">
    <location>
        <begin position="201"/>
        <end position="332"/>
    </location>
</feature>
<dbReference type="Pfam" id="PF07727">
    <property type="entry name" value="RVT_2"/>
    <property type="match status" value="1"/>
</dbReference>
<dbReference type="Proteomes" id="UP000233551">
    <property type="component" value="Unassembled WGS sequence"/>
</dbReference>
<proteinExistence type="predicted"/>
<name>A0A2I0HXC0_PUNGR</name>
<dbReference type="PANTHER" id="PTHR11439">
    <property type="entry name" value="GAG-POL-RELATED RETROTRANSPOSON"/>
    <property type="match status" value="1"/>
</dbReference>
<protein>
    <recommendedName>
        <fullName evidence="2">Reverse transcriptase Ty1/copia-type domain-containing protein</fullName>
    </recommendedName>
</protein>
<sequence length="386" mass="42718">MRLLFSRDVRFCETHFPFNSAPSSSSTPTSVRFLDTLGPGFQGEAFSPHTSPNPPSPPYPSNLAESSSTGPLSAQPSLDESISADSSSTFGLVSAQTLSAALGPLNPSDLPIAPPTSAETRLSPDPILPPAFTDPTIVPNSIAQSKAPRNIRPPTSLIDFVSHTARCLDSPPSPPIISPTPSHSLVTLSRQETYRVQMGVKVYRLQKSLYGLCQASRNWYSKFAASLIQYGFQQFETDHSLFTFSYGDIVHAILIYVDDMILVTNYSTSCAKFKDYLQQRFRIKDLSPLSYFLGIEIIRNSSGLFLNQWKYTLDILTKANTLGSRPAYFPIEQQHQLSQDSGAPISDPGQYHRLVGRLLYLTITRLELSYPIHILSQFLQDPRQGH</sequence>
<organism evidence="3 4">
    <name type="scientific">Punica granatum</name>
    <name type="common">Pomegranate</name>
    <dbReference type="NCBI Taxonomy" id="22663"/>
    <lineage>
        <taxon>Eukaryota</taxon>
        <taxon>Viridiplantae</taxon>
        <taxon>Streptophyta</taxon>
        <taxon>Embryophyta</taxon>
        <taxon>Tracheophyta</taxon>
        <taxon>Spermatophyta</taxon>
        <taxon>Magnoliopsida</taxon>
        <taxon>eudicotyledons</taxon>
        <taxon>Gunneridae</taxon>
        <taxon>Pentapetalae</taxon>
        <taxon>rosids</taxon>
        <taxon>malvids</taxon>
        <taxon>Myrtales</taxon>
        <taxon>Lythraceae</taxon>
        <taxon>Punica</taxon>
    </lineage>
</organism>
<dbReference type="EMBL" id="PGOL01004889">
    <property type="protein sequence ID" value="PKI36359.1"/>
    <property type="molecule type" value="Genomic_DNA"/>
</dbReference>
<evidence type="ECO:0000313" key="3">
    <source>
        <dbReference type="EMBL" id="PKI36359.1"/>
    </source>
</evidence>
<comment type="caution">
    <text evidence="3">The sequence shown here is derived from an EMBL/GenBank/DDBJ whole genome shotgun (WGS) entry which is preliminary data.</text>
</comment>
<keyword evidence="4" id="KW-1185">Reference proteome</keyword>
<gene>
    <name evidence="3" type="ORF">CRG98_043243</name>
</gene>
<dbReference type="InterPro" id="IPR013103">
    <property type="entry name" value="RVT_2"/>
</dbReference>
<evidence type="ECO:0000313" key="4">
    <source>
        <dbReference type="Proteomes" id="UP000233551"/>
    </source>
</evidence>
<evidence type="ECO:0000256" key="1">
    <source>
        <dbReference type="SAM" id="MobiDB-lite"/>
    </source>
</evidence>
<evidence type="ECO:0000259" key="2">
    <source>
        <dbReference type="Pfam" id="PF07727"/>
    </source>
</evidence>
<dbReference type="SUPFAM" id="SSF56672">
    <property type="entry name" value="DNA/RNA polymerases"/>
    <property type="match status" value="1"/>
</dbReference>
<accession>A0A2I0HXC0</accession>
<feature type="region of interest" description="Disordered" evidence="1">
    <location>
        <begin position="17"/>
        <end position="84"/>
    </location>
</feature>
<dbReference type="AlphaFoldDB" id="A0A2I0HXC0"/>
<dbReference type="InterPro" id="IPR043502">
    <property type="entry name" value="DNA/RNA_pol_sf"/>
</dbReference>
<dbReference type="PANTHER" id="PTHR11439:SF511">
    <property type="match status" value="1"/>
</dbReference>